<organism evidence="5 6">
    <name type="scientific">Paenibacillus taihuensis</name>
    <dbReference type="NCBI Taxonomy" id="1156355"/>
    <lineage>
        <taxon>Bacteria</taxon>
        <taxon>Bacillati</taxon>
        <taxon>Bacillota</taxon>
        <taxon>Bacilli</taxon>
        <taxon>Bacillales</taxon>
        <taxon>Paenibacillaceae</taxon>
        <taxon>Paenibacillus</taxon>
    </lineage>
</organism>
<gene>
    <name evidence="5" type="ORF">A8990_116110</name>
</gene>
<feature type="domain" description="HTH araC/xylS-type" evidence="4">
    <location>
        <begin position="8"/>
        <end position="106"/>
    </location>
</feature>
<dbReference type="AlphaFoldDB" id="A0A3D9S1A4"/>
<proteinExistence type="predicted"/>
<dbReference type="InterPro" id="IPR011256">
    <property type="entry name" value="Reg_factor_effector_dom_sf"/>
</dbReference>
<dbReference type="InterPro" id="IPR029441">
    <property type="entry name" value="Cass2"/>
</dbReference>
<dbReference type="OrthoDB" id="9801123at2"/>
<evidence type="ECO:0000259" key="4">
    <source>
        <dbReference type="PROSITE" id="PS01124"/>
    </source>
</evidence>
<dbReference type="PANTHER" id="PTHR47504:SF5">
    <property type="entry name" value="RIGHT ORIGIN-BINDING PROTEIN"/>
    <property type="match status" value="1"/>
</dbReference>
<dbReference type="InterPro" id="IPR018060">
    <property type="entry name" value="HTH_AraC"/>
</dbReference>
<name>A0A3D9S1A4_9BACL</name>
<dbReference type="InterPro" id="IPR050959">
    <property type="entry name" value="MarA-like"/>
</dbReference>
<comment type="caution">
    <text evidence="5">The sequence shown here is derived from an EMBL/GenBank/DDBJ whole genome shotgun (WGS) entry which is preliminary data.</text>
</comment>
<reference evidence="5 6" key="1">
    <citation type="submission" date="2018-08" db="EMBL/GenBank/DDBJ databases">
        <title>Genomic Encyclopedia of Type Strains, Phase III (KMG-III): the genomes of soil and plant-associated and newly described type strains.</title>
        <authorList>
            <person name="Whitman W."/>
        </authorList>
    </citation>
    <scope>NUCLEOTIDE SEQUENCE [LARGE SCALE GENOMIC DNA]</scope>
    <source>
        <strain evidence="5 6">CGMCC 1.10966</strain>
    </source>
</reference>
<dbReference type="PANTHER" id="PTHR47504">
    <property type="entry name" value="RIGHT ORIGIN-BINDING PROTEIN"/>
    <property type="match status" value="1"/>
</dbReference>
<dbReference type="Pfam" id="PF14526">
    <property type="entry name" value="Cass2"/>
    <property type="match status" value="1"/>
</dbReference>
<protein>
    <submittedName>
        <fullName evidence="5">AraC family transcriptional regulator</fullName>
    </submittedName>
</protein>
<dbReference type="Gene3D" id="3.20.80.10">
    <property type="entry name" value="Regulatory factor, effector binding domain"/>
    <property type="match status" value="1"/>
</dbReference>
<evidence type="ECO:0000256" key="3">
    <source>
        <dbReference type="ARBA" id="ARBA00023163"/>
    </source>
</evidence>
<keyword evidence="1" id="KW-0805">Transcription regulation</keyword>
<dbReference type="InterPro" id="IPR009057">
    <property type="entry name" value="Homeodomain-like_sf"/>
</dbReference>
<dbReference type="GO" id="GO:0043565">
    <property type="term" value="F:sequence-specific DNA binding"/>
    <property type="evidence" value="ECO:0007669"/>
    <property type="project" value="InterPro"/>
</dbReference>
<evidence type="ECO:0000313" key="5">
    <source>
        <dbReference type="EMBL" id="REE83931.1"/>
    </source>
</evidence>
<sequence>MDWLTRMNNAMSYIEEGLTGEIDFAEAAGRAFCSVHHFQRMFSFISGIPLSEYVRRRRLTLAAFELKNSPIKVIDLALKYGYESPEAFTRAFHLLHGVTPTAARELGSALKAYPRMSFHIMIKGDVEMNYRIEQRGAFVVYGVEQVIDSTNENNFNQIPAFWQSAMEDGTFEQVRQAAPVNSGMTGLAEVNAIMCYRPTGADSFPYMIGALDFEEKAERPEGLIAVDVKPYTWAIFKSEEGTQEETGEKIQAVWKRIFPEWFPSSGYEHAEGPDLELYYNTTDGRGYSEVWIPVVKKA</sequence>
<keyword evidence="3" id="KW-0804">Transcription</keyword>
<keyword evidence="6" id="KW-1185">Reference proteome</keyword>
<evidence type="ECO:0000256" key="2">
    <source>
        <dbReference type="ARBA" id="ARBA00023125"/>
    </source>
</evidence>
<dbReference type="Pfam" id="PF12833">
    <property type="entry name" value="HTH_18"/>
    <property type="match status" value="1"/>
</dbReference>
<dbReference type="GO" id="GO:0003700">
    <property type="term" value="F:DNA-binding transcription factor activity"/>
    <property type="evidence" value="ECO:0007669"/>
    <property type="project" value="InterPro"/>
</dbReference>
<dbReference type="Gene3D" id="1.10.10.60">
    <property type="entry name" value="Homeodomain-like"/>
    <property type="match status" value="2"/>
</dbReference>
<evidence type="ECO:0000256" key="1">
    <source>
        <dbReference type="ARBA" id="ARBA00023015"/>
    </source>
</evidence>
<dbReference type="SMART" id="SM00342">
    <property type="entry name" value="HTH_ARAC"/>
    <property type="match status" value="1"/>
</dbReference>
<dbReference type="SUPFAM" id="SSF46689">
    <property type="entry name" value="Homeodomain-like"/>
    <property type="match status" value="2"/>
</dbReference>
<dbReference type="SMART" id="SM00871">
    <property type="entry name" value="AraC_E_bind"/>
    <property type="match status" value="1"/>
</dbReference>
<keyword evidence="2" id="KW-0238">DNA-binding</keyword>
<dbReference type="PROSITE" id="PS01124">
    <property type="entry name" value="HTH_ARAC_FAMILY_2"/>
    <property type="match status" value="1"/>
</dbReference>
<dbReference type="SUPFAM" id="SSF55136">
    <property type="entry name" value="Probable bacterial effector-binding domain"/>
    <property type="match status" value="1"/>
</dbReference>
<evidence type="ECO:0000313" key="6">
    <source>
        <dbReference type="Proteomes" id="UP000256304"/>
    </source>
</evidence>
<dbReference type="Proteomes" id="UP000256304">
    <property type="component" value="Unassembled WGS sequence"/>
</dbReference>
<dbReference type="RefSeq" id="WP_116189845.1">
    <property type="nucleotide sequence ID" value="NZ_QTTN01000016.1"/>
</dbReference>
<accession>A0A3D9S1A4</accession>
<dbReference type="EMBL" id="QTTN01000016">
    <property type="protein sequence ID" value="REE83931.1"/>
    <property type="molecule type" value="Genomic_DNA"/>
</dbReference>
<dbReference type="InterPro" id="IPR010499">
    <property type="entry name" value="AraC_E-bd"/>
</dbReference>